<feature type="transmembrane region" description="Helical" evidence="1">
    <location>
        <begin position="43"/>
        <end position="69"/>
    </location>
</feature>
<dbReference type="STRING" id="109376.A0A0D2ZYU2"/>
<accession>A0A0D2ZYU2</accession>
<dbReference type="Gramene" id="Bo10177s010.1">
    <property type="protein sequence ID" value="Bo10177s010.1"/>
    <property type="gene ID" value="Bo10177s010"/>
</dbReference>
<dbReference type="HOGENOM" id="CLU_2743578_0_0_1"/>
<keyword evidence="1" id="KW-0472">Membrane</keyword>
<keyword evidence="3" id="KW-1185">Reference proteome</keyword>
<name>A0A0D2ZYU2_BRAOL</name>
<reference evidence="2" key="2">
    <citation type="submission" date="2015-06" db="UniProtKB">
        <authorList>
            <consortium name="EnsemblPlants"/>
        </authorList>
    </citation>
    <scope>IDENTIFICATION</scope>
</reference>
<proteinExistence type="predicted"/>
<evidence type="ECO:0000313" key="3">
    <source>
        <dbReference type="Proteomes" id="UP000032141"/>
    </source>
</evidence>
<dbReference type="EnsemblPlants" id="Bo10177s010.1">
    <property type="protein sequence ID" value="Bo10177s010.1"/>
    <property type="gene ID" value="Bo10177s010"/>
</dbReference>
<sequence length="71" mass="8323">MKSSEFNNIIPKSLSVTKNLVGHIEGSRIHSSYIRHWTKLVEIFVQVTLCWCTIGYFEISSPVLIYYFYAY</sequence>
<evidence type="ECO:0000313" key="2">
    <source>
        <dbReference type="EnsemblPlants" id="Bo10177s010.1"/>
    </source>
</evidence>
<protein>
    <submittedName>
        <fullName evidence="2">Uncharacterized protein</fullName>
    </submittedName>
</protein>
<dbReference type="Proteomes" id="UP000032141">
    <property type="component" value="Unassembled WGS sequence"/>
</dbReference>
<organism evidence="2 3">
    <name type="scientific">Brassica oleracea var. oleracea</name>
    <dbReference type="NCBI Taxonomy" id="109376"/>
    <lineage>
        <taxon>Eukaryota</taxon>
        <taxon>Viridiplantae</taxon>
        <taxon>Streptophyta</taxon>
        <taxon>Embryophyta</taxon>
        <taxon>Tracheophyta</taxon>
        <taxon>Spermatophyta</taxon>
        <taxon>Magnoliopsida</taxon>
        <taxon>eudicotyledons</taxon>
        <taxon>Gunneridae</taxon>
        <taxon>Pentapetalae</taxon>
        <taxon>rosids</taxon>
        <taxon>malvids</taxon>
        <taxon>Brassicales</taxon>
        <taxon>Brassicaceae</taxon>
        <taxon>Brassiceae</taxon>
        <taxon>Brassica</taxon>
    </lineage>
</organism>
<dbReference type="AlphaFoldDB" id="A0A0D2ZYU2"/>
<keyword evidence="1" id="KW-0812">Transmembrane</keyword>
<keyword evidence="1" id="KW-1133">Transmembrane helix</keyword>
<evidence type="ECO:0000256" key="1">
    <source>
        <dbReference type="SAM" id="Phobius"/>
    </source>
</evidence>
<reference evidence="2" key="1">
    <citation type="journal article" date="2014" name="Genome Biol.">
        <title>Transcriptome and methylome profiling reveals relics of genome dominance in the mesopolyploid Brassica oleracea.</title>
        <authorList>
            <person name="Parkin I.A."/>
            <person name="Koh C."/>
            <person name="Tang H."/>
            <person name="Robinson S.J."/>
            <person name="Kagale S."/>
            <person name="Clarke W.E."/>
            <person name="Town C.D."/>
            <person name="Nixon J."/>
            <person name="Krishnakumar V."/>
            <person name="Bidwell S.L."/>
            <person name="Denoeud F."/>
            <person name="Belcram H."/>
            <person name="Links M.G."/>
            <person name="Just J."/>
            <person name="Clarke C."/>
            <person name="Bender T."/>
            <person name="Huebert T."/>
            <person name="Mason A.S."/>
            <person name="Pires J.C."/>
            <person name="Barker G."/>
            <person name="Moore J."/>
            <person name="Walley P.G."/>
            <person name="Manoli S."/>
            <person name="Batley J."/>
            <person name="Edwards D."/>
            <person name="Nelson M.N."/>
            <person name="Wang X."/>
            <person name="Paterson A.H."/>
            <person name="King G."/>
            <person name="Bancroft I."/>
            <person name="Chalhoub B."/>
            <person name="Sharpe A.G."/>
        </authorList>
    </citation>
    <scope>NUCLEOTIDE SEQUENCE [LARGE SCALE GENOMIC DNA]</scope>
    <source>
        <strain evidence="2">cv. TO1000</strain>
    </source>
</reference>